<organism evidence="1 2">
    <name type="scientific">Stylosanthes scabra</name>
    <dbReference type="NCBI Taxonomy" id="79078"/>
    <lineage>
        <taxon>Eukaryota</taxon>
        <taxon>Viridiplantae</taxon>
        <taxon>Streptophyta</taxon>
        <taxon>Embryophyta</taxon>
        <taxon>Tracheophyta</taxon>
        <taxon>Spermatophyta</taxon>
        <taxon>Magnoliopsida</taxon>
        <taxon>eudicotyledons</taxon>
        <taxon>Gunneridae</taxon>
        <taxon>Pentapetalae</taxon>
        <taxon>rosids</taxon>
        <taxon>fabids</taxon>
        <taxon>Fabales</taxon>
        <taxon>Fabaceae</taxon>
        <taxon>Papilionoideae</taxon>
        <taxon>50 kb inversion clade</taxon>
        <taxon>dalbergioids sensu lato</taxon>
        <taxon>Dalbergieae</taxon>
        <taxon>Pterocarpus clade</taxon>
        <taxon>Stylosanthes</taxon>
    </lineage>
</organism>
<accession>A0ABU6ZLK4</accession>
<gene>
    <name evidence="1" type="ORF">PIB30_068229</name>
</gene>
<comment type="caution">
    <text evidence="1">The sequence shown here is derived from an EMBL/GenBank/DDBJ whole genome shotgun (WGS) entry which is preliminary data.</text>
</comment>
<dbReference type="Proteomes" id="UP001341840">
    <property type="component" value="Unassembled WGS sequence"/>
</dbReference>
<dbReference type="EMBL" id="JASCZI010272588">
    <property type="protein sequence ID" value="MED6222824.1"/>
    <property type="molecule type" value="Genomic_DNA"/>
</dbReference>
<keyword evidence="2" id="KW-1185">Reference proteome</keyword>
<name>A0ABU6ZLK4_9FABA</name>
<reference evidence="1 2" key="1">
    <citation type="journal article" date="2023" name="Plants (Basel)">
        <title>Bridging the Gap: Combining Genomics and Transcriptomics Approaches to Understand Stylosanthes scabra, an Orphan Legume from the Brazilian Caatinga.</title>
        <authorList>
            <person name="Ferreira-Neto J.R.C."/>
            <person name="da Silva M.D."/>
            <person name="Binneck E."/>
            <person name="de Melo N.F."/>
            <person name="da Silva R.H."/>
            <person name="de Melo A.L.T.M."/>
            <person name="Pandolfi V."/>
            <person name="Bustamante F.O."/>
            <person name="Brasileiro-Vidal A.C."/>
            <person name="Benko-Iseppon A.M."/>
        </authorList>
    </citation>
    <scope>NUCLEOTIDE SEQUENCE [LARGE SCALE GENOMIC DNA]</scope>
    <source>
        <tissue evidence="1">Leaves</tissue>
    </source>
</reference>
<evidence type="ECO:0000313" key="1">
    <source>
        <dbReference type="EMBL" id="MED6222824.1"/>
    </source>
</evidence>
<protein>
    <submittedName>
        <fullName evidence="1">Uncharacterized protein</fullName>
    </submittedName>
</protein>
<feature type="non-terminal residue" evidence="1">
    <location>
        <position position="139"/>
    </location>
</feature>
<sequence length="139" mass="14929">MANAAGNMLLLPSWTTPISKTPPYLPYRWVPSTETNGLQCFTPSTHAGNVQNTLSNWQLSEPSELSLLSSISGTNSSSESPELPSIGIGIFGPGQWMGEHGITPFELNELPTSSGMLCISVSSSITSRVPYLRCRSNRA</sequence>
<evidence type="ECO:0000313" key="2">
    <source>
        <dbReference type="Proteomes" id="UP001341840"/>
    </source>
</evidence>
<proteinExistence type="predicted"/>